<dbReference type="Gene3D" id="3.30.710.10">
    <property type="entry name" value="Potassium Channel Kv1.1, Chain A"/>
    <property type="match status" value="1"/>
</dbReference>
<evidence type="ECO:0000259" key="14">
    <source>
        <dbReference type="SMART" id="SM00225"/>
    </source>
</evidence>
<dbReference type="InterPro" id="IPR003968">
    <property type="entry name" value="K_chnl_volt-dep_Kv"/>
</dbReference>
<name>A0AAV2T748_CALDB</name>
<protein>
    <recommendedName>
        <fullName evidence="14">BTB domain-containing protein</fullName>
    </recommendedName>
</protein>
<dbReference type="SMART" id="SM00225">
    <property type="entry name" value="BTB"/>
    <property type="match status" value="1"/>
</dbReference>
<dbReference type="GO" id="GO:0001508">
    <property type="term" value="P:action potential"/>
    <property type="evidence" value="ECO:0007669"/>
    <property type="project" value="TreeGrafter"/>
</dbReference>
<dbReference type="InterPro" id="IPR011333">
    <property type="entry name" value="SKP1/BTB/POZ_sf"/>
</dbReference>
<dbReference type="InterPro" id="IPR005821">
    <property type="entry name" value="Ion_trans_dom"/>
</dbReference>
<evidence type="ECO:0000256" key="1">
    <source>
        <dbReference type="ARBA" id="ARBA00004141"/>
    </source>
</evidence>
<evidence type="ECO:0000256" key="7">
    <source>
        <dbReference type="ARBA" id="ARBA00022958"/>
    </source>
</evidence>
<dbReference type="FunFam" id="1.10.287.70:FF:000002">
    <property type="entry name" value="Potassium voltage-gated channel subfamily a member"/>
    <property type="match status" value="1"/>
</dbReference>
<evidence type="ECO:0000256" key="3">
    <source>
        <dbReference type="ARBA" id="ARBA00022538"/>
    </source>
</evidence>
<dbReference type="AlphaFoldDB" id="A0AAV2T748"/>
<keyword evidence="7" id="KW-0630">Potassium</keyword>
<evidence type="ECO:0000256" key="2">
    <source>
        <dbReference type="ARBA" id="ARBA00022448"/>
    </source>
</evidence>
<dbReference type="PANTHER" id="PTHR11537">
    <property type="entry name" value="VOLTAGE-GATED POTASSIUM CHANNEL"/>
    <property type="match status" value="1"/>
</dbReference>
<evidence type="ECO:0000256" key="5">
    <source>
        <dbReference type="ARBA" id="ARBA00022826"/>
    </source>
</evidence>
<keyword evidence="2" id="KW-0813">Transport</keyword>
<evidence type="ECO:0000256" key="11">
    <source>
        <dbReference type="ARBA" id="ARBA00023303"/>
    </source>
</evidence>
<gene>
    <name evidence="15" type="ORF">CDAUBV1_LOCUS6531</name>
</gene>
<dbReference type="FunFam" id="3.30.710.10:FF:000189">
    <property type="entry name" value="Predicted protein"/>
    <property type="match status" value="1"/>
</dbReference>
<evidence type="ECO:0000256" key="13">
    <source>
        <dbReference type="SAM" id="Phobius"/>
    </source>
</evidence>
<comment type="caution">
    <text evidence="15">The sequence shown here is derived from an EMBL/GenBank/DDBJ whole genome shotgun (WGS) entry which is preliminary data.</text>
</comment>
<feature type="region of interest" description="Disordered" evidence="12">
    <location>
        <begin position="1"/>
        <end position="20"/>
    </location>
</feature>
<evidence type="ECO:0000313" key="15">
    <source>
        <dbReference type="EMBL" id="CAL5133268.1"/>
    </source>
</evidence>
<keyword evidence="10 13" id="KW-0472">Membrane</keyword>
<dbReference type="GO" id="GO:0005251">
    <property type="term" value="F:delayed rectifier potassium channel activity"/>
    <property type="evidence" value="ECO:0007669"/>
    <property type="project" value="TreeGrafter"/>
</dbReference>
<feature type="transmembrane region" description="Helical" evidence="13">
    <location>
        <begin position="640"/>
        <end position="661"/>
    </location>
</feature>
<feature type="transmembrane region" description="Helical" evidence="13">
    <location>
        <begin position="494"/>
        <end position="519"/>
    </location>
</feature>
<dbReference type="Pfam" id="PF02214">
    <property type="entry name" value="BTB_2"/>
    <property type="match status" value="1"/>
</dbReference>
<keyword evidence="5" id="KW-0631">Potassium channel</keyword>
<dbReference type="Gene3D" id="1.20.120.350">
    <property type="entry name" value="Voltage-gated potassium channels. Chain C"/>
    <property type="match status" value="1"/>
</dbReference>
<keyword evidence="8 13" id="KW-1133">Transmembrane helix</keyword>
<proteinExistence type="predicted"/>
<keyword evidence="11" id="KW-0407">Ion channel</keyword>
<evidence type="ECO:0000256" key="6">
    <source>
        <dbReference type="ARBA" id="ARBA00022882"/>
    </source>
</evidence>
<evidence type="ECO:0000256" key="10">
    <source>
        <dbReference type="ARBA" id="ARBA00023136"/>
    </source>
</evidence>
<reference evidence="15" key="1">
    <citation type="submission" date="2024-06" db="EMBL/GenBank/DDBJ databases">
        <authorList>
            <person name="Liu X."/>
            <person name="Lenzi L."/>
            <person name="Haldenby T S."/>
            <person name="Uol C."/>
        </authorList>
    </citation>
    <scope>NUCLEOTIDE SEQUENCE</scope>
</reference>
<evidence type="ECO:0000256" key="8">
    <source>
        <dbReference type="ARBA" id="ARBA00022989"/>
    </source>
</evidence>
<comment type="subcellular location">
    <subcellularLocation>
        <location evidence="1">Membrane</location>
        <topology evidence="1">Multi-pass membrane protein</topology>
    </subcellularLocation>
</comment>
<keyword evidence="3" id="KW-0633">Potassium transport</keyword>
<dbReference type="PRINTS" id="PR01491">
    <property type="entry name" value="KVCHANNEL"/>
</dbReference>
<dbReference type="InterPro" id="IPR000210">
    <property type="entry name" value="BTB/POZ_dom"/>
</dbReference>
<evidence type="ECO:0000256" key="4">
    <source>
        <dbReference type="ARBA" id="ARBA00022692"/>
    </source>
</evidence>
<dbReference type="PRINTS" id="PR00169">
    <property type="entry name" value="KCHANNEL"/>
</dbReference>
<evidence type="ECO:0000313" key="16">
    <source>
        <dbReference type="Proteomes" id="UP001497525"/>
    </source>
</evidence>
<feature type="transmembrane region" description="Helical" evidence="13">
    <location>
        <begin position="701"/>
        <end position="722"/>
    </location>
</feature>
<dbReference type="InterPro" id="IPR027359">
    <property type="entry name" value="Volt_channel_dom_sf"/>
</dbReference>
<organism evidence="15 16">
    <name type="scientific">Calicophoron daubneyi</name>
    <name type="common">Rumen fluke</name>
    <name type="synonym">Paramphistomum daubneyi</name>
    <dbReference type="NCBI Taxonomy" id="300641"/>
    <lineage>
        <taxon>Eukaryota</taxon>
        <taxon>Metazoa</taxon>
        <taxon>Spiralia</taxon>
        <taxon>Lophotrochozoa</taxon>
        <taxon>Platyhelminthes</taxon>
        <taxon>Trematoda</taxon>
        <taxon>Digenea</taxon>
        <taxon>Plagiorchiida</taxon>
        <taxon>Pronocephalata</taxon>
        <taxon>Paramphistomoidea</taxon>
        <taxon>Paramphistomidae</taxon>
        <taxon>Calicophoron</taxon>
    </lineage>
</organism>
<dbReference type="InterPro" id="IPR003131">
    <property type="entry name" value="T1-type_BTB"/>
</dbReference>
<dbReference type="InterPro" id="IPR003972">
    <property type="entry name" value="K_chnl_volt-dep_Kv1"/>
</dbReference>
<dbReference type="Proteomes" id="UP001497525">
    <property type="component" value="Unassembled WGS sequence"/>
</dbReference>
<dbReference type="EMBL" id="CAXLJL010000156">
    <property type="protein sequence ID" value="CAL5133268.1"/>
    <property type="molecule type" value="Genomic_DNA"/>
</dbReference>
<dbReference type="SUPFAM" id="SSF54695">
    <property type="entry name" value="POZ domain"/>
    <property type="match status" value="1"/>
</dbReference>
<evidence type="ECO:0000256" key="9">
    <source>
        <dbReference type="ARBA" id="ARBA00023065"/>
    </source>
</evidence>
<dbReference type="PANTHER" id="PTHR11537:SF113">
    <property type="entry name" value="POTASSIUM VOLTAGE-GATED CHANNEL PROTEIN SHAKER"/>
    <property type="match status" value="1"/>
</dbReference>
<keyword evidence="4 13" id="KW-0812">Transmembrane</keyword>
<keyword evidence="6" id="KW-0851">Voltage-gated channel</keyword>
<evidence type="ECO:0000256" key="12">
    <source>
        <dbReference type="SAM" id="MobiDB-lite"/>
    </source>
</evidence>
<dbReference type="GO" id="GO:0051260">
    <property type="term" value="P:protein homooligomerization"/>
    <property type="evidence" value="ECO:0007669"/>
    <property type="project" value="InterPro"/>
</dbReference>
<dbReference type="Pfam" id="PF00520">
    <property type="entry name" value="Ion_trans"/>
    <property type="match status" value="1"/>
</dbReference>
<sequence length="738" mass="84034">MIYMPSVMRPAKGHPSDSLSAILSTTPSSEPIQMSASQAASEGHRKLISKAKQLKCEARHALYHRPPHRSFRDESKKRIPISPSLQDQECYRLSTRGDNVIEKVEHSASDDCAYKEDVSVEIHDNNALENKVSRWTLCSNDNAAGSETDYFRMALISDNICKSCPALNLVYAGGERNLDLLKSLENQSSLGNRQQQNVSSVARNTPMRVQGFGKSEHLLNTRLMYFPQMNSKLHVRFKHEEVPENYLALFKKPTAGVLLPWICGRDVNRYSENVPVIVERKISKAFRRTSNERTCEPDAIQRKRKRLDSIFFRHEKKDQRTKSLCLTPRHQLRTQHFHSNPCKTPSISTTSRDLLSSVSSESSSESSDRIVLNVSGLKFETWTAVLDNHPDTLLGNAEKRKAYYDAKHKEYFFDRHRPSFEAIFNYYQYGGRLKRPIVVSDDVFLSELEFFEIEQEAIESYKKHEGYVPEVIILPENPTKRKLWLLFEYPETSMLAFCFSVASVLFTVTSIILFCVETLPVYAQTHCEPGDKPNFRDPFFIIETMCTVWFTFEILIRFVSCPSYLAFIKDVKNWVDLAAIVPYYITLINVLISFSCEGAKSSASLAFLRVIRLIRVFKLTKHSSGLQVLVLTFKESIEGLGLFLVAFIVCILVFSSTIYYVEIDRKGSQIESIPDAFWWAVITMCTVGYGDKVPKGPLGKVVGSVCAVAGVLTLAIPVPIITENFNKFYAHKTGRTRR</sequence>
<feature type="transmembrane region" description="Helical" evidence="13">
    <location>
        <begin position="539"/>
        <end position="567"/>
    </location>
</feature>
<dbReference type="PRINTS" id="PR01496">
    <property type="entry name" value="SHAKERCHANEL"/>
</dbReference>
<dbReference type="GO" id="GO:0008076">
    <property type="term" value="C:voltage-gated potassium channel complex"/>
    <property type="evidence" value="ECO:0007669"/>
    <property type="project" value="InterPro"/>
</dbReference>
<dbReference type="SUPFAM" id="SSF81324">
    <property type="entry name" value="Voltage-gated potassium channels"/>
    <property type="match status" value="1"/>
</dbReference>
<feature type="domain" description="BTB" evidence="14">
    <location>
        <begin position="368"/>
        <end position="466"/>
    </location>
</feature>
<keyword evidence="9" id="KW-0406">Ion transport</keyword>
<dbReference type="Gene3D" id="1.10.287.70">
    <property type="match status" value="1"/>
</dbReference>
<accession>A0AAV2T748</accession>
<feature type="transmembrane region" description="Helical" evidence="13">
    <location>
        <begin position="574"/>
        <end position="594"/>
    </location>
</feature>
<dbReference type="InterPro" id="IPR028325">
    <property type="entry name" value="VG_K_chnl"/>
</dbReference>